<feature type="compositionally biased region" description="Polar residues" evidence="1">
    <location>
        <begin position="66"/>
        <end position="80"/>
    </location>
</feature>
<accession>A0A8D8GBK2</accession>
<dbReference type="AlphaFoldDB" id="A0A8D8GBK2"/>
<evidence type="ECO:0000256" key="1">
    <source>
        <dbReference type="SAM" id="MobiDB-lite"/>
    </source>
</evidence>
<dbReference type="EMBL" id="HBUE01140873">
    <property type="protein sequence ID" value="CAG6500669.1"/>
    <property type="molecule type" value="Transcribed_RNA"/>
</dbReference>
<feature type="region of interest" description="Disordered" evidence="1">
    <location>
        <begin position="1"/>
        <end position="147"/>
    </location>
</feature>
<reference evidence="2" key="1">
    <citation type="submission" date="2021-05" db="EMBL/GenBank/DDBJ databases">
        <authorList>
            <person name="Alioto T."/>
            <person name="Alioto T."/>
            <person name="Gomez Garrido J."/>
        </authorList>
    </citation>
    <scope>NUCLEOTIDE SEQUENCE</scope>
</reference>
<feature type="compositionally biased region" description="Basic residues" evidence="1">
    <location>
        <begin position="99"/>
        <end position="108"/>
    </location>
</feature>
<sequence length="147" mass="16073">MSSPDVDIDVNVVSSPEPSPRGALGSDSPRGPHSDDEQISSPDSTHLHHSHLQHHPALASHLHQHNASSQHNYHSIASGLSNNNNNNSSFPTVLSRGLVHQRRLHQQRRKADIRRWGKPRPPQDTPAFLSRASLAGANQVQKRGASV</sequence>
<protein>
    <submittedName>
        <fullName evidence="2">(northern house mosquito) hypothetical protein</fullName>
    </submittedName>
</protein>
<evidence type="ECO:0000313" key="2">
    <source>
        <dbReference type="EMBL" id="CAG6500669.1"/>
    </source>
</evidence>
<proteinExistence type="predicted"/>
<organism evidence="2">
    <name type="scientific">Culex pipiens</name>
    <name type="common">House mosquito</name>
    <dbReference type="NCBI Taxonomy" id="7175"/>
    <lineage>
        <taxon>Eukaryota</taxon>
        <taxon>Metazoa</taxon>
        <taxon>Ecdysozoa</taxon>
        <taxon>Arthropoda</taxon>
        <taxon>Hexapoda</taxon>
        <taxon>Insecta</taxon>
        <taxon>Pterygota</taxon>
        <taxon>Neoptera</taxon>
        <taxon>Endopterygota</taxon>
        <taxon>Diptera</taxon>
        <taxon>Nematocera</taxon>
        <taxon>Culicoidea</taxon>
        <taxon>Culicidae</taxon>
        <taxon>Culicinae</taxon>
        <taxon>Culicini</taxon>
        <taxon>Culex</taxon>
        <taxon>Culex</taxon>
    </lineage>
</organism>
<name>A0A8D8GBK2_CULPI</name>